<dbReference type="PANTHER" id="PTHR34216">
    <property type="match status" value="1"/>
</dbReference>
<organism evidence="4 5">
    <name type="scientific">Helicobacter cinaedi</name>
    <dbReference type="NCBI Taxonomy" id="213"/>
    <lineage>
        <taxon>Bacteria</taxon>
        <taxon>Pseudomonadati</taxon>
        <taxon>Campylobacterota</taxon>
        <taxon>Epsilonproteobacteria</taxon>
        <taxon>Campylobacterales</taxon>
        <taxon>Helicobacteraceae</taxon>
        <taxon>Helicobacter</taxon>
    </lineage>
</organism>
<dbReference type="GO" id="GO:0016810">
    <property type="term" value="F:hydrolase activity, acting on carbon-nitrogen (but not peptide) bonds"/>
    <property type="evidence" value="ECO:0007669"/>
    <property type="project" value="InterPro"/>
</dbReference>
<keyword evidence="2" id="KW-0732">Signal</keyword>
<dbReference type="Gene3D" id="3.20.20.370">
    <property type="entry name" value="Glycoside hydrolase/deacetylase"/>
    <property type="match status" value="1"/>
</dbReference>
<dbReference type="EMBL" id="UGHZ01000001">
    <property type="protein sequence ID" value="STP09580.1"/>
    <property type="molecule type" value="Genomic_DNA"/>
</dbReference>
<dbReference type="Proteomes" id="UP000255335">
    <property type="component" value="Unassembled WGS sequence"/>
</dbReference>
<proteinExistence type="predicted"/>
<dbReference type="InterPro" id="IPR002509">
    <property type="entry name" value="NODB_dom"/>
</dbReference>
<keyword evidence="4" id="KW-0378">Hydrolase</keyword>
<feature type="domain" description="NodB homology" evidence="3">
    <location>
        <begin position="59"/>
        <end position="252"/>
    </location>
</feature>
<name>A0A377JP65_9HELI</name>
<accession>A0A377JP65</accession>
<dbReference type="InterPro" id="IPR051398">
    <property type="entry name" value="Polysacch_Deacetylase"/>
</dbReference>
<protein>
    <submittedName>
        <fullName evidence="4">Polysaccharide deacetylase</fullName>
        <ecNumber evidence="4">3.5.1.-</ecNumber>
    </submittedName>
</protein>
<evidence type="ECO:0000256" key="1">
    <source>
        <dbReference type="ARBA" id="ARBA00004613"/>
    </source>
</evidence>
<dbReference type="PANTHER" id="PTHR34216:SF3">
    <property type="entry name" value="POLY-BETA-1,6-N-ACETYL-D-GLUCOSAMINE N-DEACETYLASE"/>
    <property type="match status" value="1"/>
</dbReference>
<evidence type="ECO:0000256" key="2">
    <source>
        <dbReference type="ARBA" id="ARBA00022729"/>
    </source>
</evidence>
<sequence length="252" mass="29628">MNCIPILRYTHIRDMQDSHSVSLAVFEKQIEYLQKKSYTFLSLDDMIAIKQGQMELPQKCVLLTFDGAWRDIYQNAYEVLKHHWVKAGLFVVTEWIDESSKQKQEYQPIPHSECKNTLLHSPRSVMCNWEEVRKMQDVFSIGSMTHTYQFSNVVSVSWHDDFEFSKRLIKERLGVDTKHLAWPDGNYNQGLLRTAKSMGYEAFYTMQSGLNQVEESNDALKRFDVKDNLFWFKKVLFATSSTRNFRIGKLLL</sequence>
<dbReference type="GO" id="GO:0005975">
    <property type="term" value="P:carbohydrate metabolic process"/>
    <property type="evidence" value="ECO:0007669"/>
    <property type="project" value="InterPro"/>
</dbReference>
<dbReference type="CDD" id="cd10969">
    <property type="entry name" value="CE4_Ecf1_like_5s"/>
    <property type="match status" value="1"/>
</dbReference>
<dbReference type="EC" id="3.5.1.-" evidence="4"/>
<evidence type="ECO:0000313" key="4">
    <source>
        <dbReference type="EMBL" id="STP09580.1"/>
    </source>
</evidence>
<evidence type="ECO:0000259" key="3">
    <source>
        <dbReference type="PROSITE" id="PS51677"/>
    </source>
</evidence>
<dbReference type="SUPFAM" id="SSF88713">
    <property type="entry name" value="Glycoside hydrolase/deacetylase"/>
    <property type="match status" value="1"/>
</dbReference>
<dbReference type="InterPro" id="IPR011330">
    <property type="entry name" value="Glyco_hydro/deAcase_b/a-brl"/>
</dbReference>
<dbReference type="RefSeq" id="WP_115026257.1">
    <property type="nucleotide sequence ID" value="NZ_UGHZ01000001.1"/>
</dbReference>
<dbReference type="Pfam" id="PF01522">
    <property type="entry name" value="Polysacc_deac_1"/>
    <property type="match status" value="1"/>
</dbReference>
<evidence type="ECO:0000313" key="5">
    <source>
        <dbReference type="Proteomes" id="UP000255335"/>
    </source>
</evidence>
<gene>
    <name evidence="4" type="primary">pgaB</name>
    <name evidence="4" type="ORF">NCTC12221_01026</name>
</gene>
<comment type="subcellular location">
    <subcellularLocation>
        <location evidence="1">Secreted</location>
    </subcellularLocation>
</comment>
<reference evidence="4 5" key="1">
    <citation type="submission" date="2018-06" db="EMBL/GenBank/DDBJ databases">
        <authorList>
            <consortium name="Pathogen Informatics"/>
            <person name="Doyle S."/>
        </authorList>
    </citation>
    <scope>NUCLEOTIDE SEQUENCE [LARGE SCALE GENOMIC DNA]</scope>
    <source>
        <strain evidence="4 5">NCTC12221</strain>
    </source>
</reference>
<dbReference type="PROSITE" id="PS51677">
    <property type="entry name" value="NODB"/>
    <property type="match status" value="1"/>
</dbReference>
<dbReference type="AlphaFoldDB" id="A0A377JP65"/>
<dbReference type="GO" id="GO:0005576">
    <property type="term" value="C:extracellular region"/>
    <property type="evidence" value="ECO:0007669"/>
    <property type="project" value="UniProtKB-SubCell"/>
</dbReference>